<sequence>MSNFCSSPLLAGIKIHFYRIPVSTENQLRHPALWTEKLLDSWIFCSKPLEPTIVRLAGPQLVSRFNKSYIHLCIYIYIYSFYKLSL</sequence>
<accession>A6JWF1</accession>
<dbReference type="AlphaFoldDB" id="A6JWF1"/>
<proteinExistence type="predicted"/>
<dbReference type="Proteomes" id="UP000234681">
    <property type="component" value="Chromosome 9"/>
</dbReference>
<evidence type="ECO:0000313" key="1">
    <source>
        <dbReference type="EMBL" id="EDL75559.1"/>
    </source>
</evidence>
<protein>
    <submittedName>
        <fullName evidence="1">RCG23906</fullName>
    </submittedName>
</protein>
<evidence type="ECO:0000313" key="2">
    <source>
        <dbReference type="Proteomes" id="UP000234681"/>
    </source>
</evidence>
<gene>
    <name evidence="1" type="ORF">rCG_23906</name>
</gene>
<organism evidence="1 2">
    <name type="scientific">Rattus norvegicus</name>
    <name type="common">Rat</name>
    <dbReference type="NCBI Taxonomy" id="10116"/>
    <lineage>
        <taxon>Eukaryota</taxon>
        <taxon>Metazoa</taxon>
        <taxon>Chordata</taxon>
        <taxon>Craniata</taxon>
        <taxon>Vertebrata</taxon>
        <taxon>Euteleostomi</taxon>
        <taxon>Mammalia</taxon>
        <taxon>Eutheria</taxon>
        <taxon>Euarchontoglires</taxon>
        <taxon>Glires</taxon>
        <taxon>Rodentia</taxon>
        <taxon>Myomorpha</taxon>
        <taxon>Muroidea</taxon>
        <taxon>Muridae</taxon>
        <taxon>Murinae</taxon>
        <taxon>Rattus</taxon>
    </lineage>
</organism>
<dbReference type="EMBL" id="CH474004">
    <property type="protein sequence ID" value="EDL75559.1"/>
    <property type="molecule type" value="Genomic_DNA"/>
</dbReference>
<reference evidence="2" key="1">
    <citation type="submission" date="2005-09" db="EMBL/GenBank/DDBJ databases">
        <authorList>
            <person name="Mural R.J."/>
            <person name="Li P.W."/>
            <person name="Adams M.D."/>
            <person name="Amanatides P.G."/>
            <person name="Baden-Tillson H."/>
            <person name="Barnstead M."/>
            <person name="Chin S.H."/>
            <person name="Dew I."/>
            <person name="Evans C.A."/>
            <person name="Ferriera S."/>
            <person name="Flanigan M."/>
            <person name="Fosler C."/>
            <person name="Glodek A."/>
            <person name="Gu Z."/>
            <person name="Holt R.A."/>
            <person name="Jennings D."/>
            <person name="Kraft C.L."/>
            <person name="Lu F."/>
            <person name="Nguyen T."/>
            <person name="Nusskern D.R."/>
            <person name="Pfannkoch C.M."/>
            <person name="Sitter C."/>
            <person name="Sutton G.G."/>
            <person name="Venter J.C."/>
            <person name="Wang Z."/>
            <person name="Woodage T."/>
            <person name="Zheng X.H."/>
            <person name="Zhong F."/>
        </authorList>
    </citation>
    <scope>NUCLEOTIDE SEQUENCE [LARGE SCALE GENOMIC DNA]</scope>
    <source>
        <strain>BN</strain>
        <strain evidence="2">Sprague-Dawley</strain>
    </source>
</reference>
<name>A6JWF1_RAT</name>